<reference evidence="9 10" key="1">
    <citation type="submission" date="2020-08" db="EMBL/GenBank/DDBJ databases">
        <title>Genomic Encyclopedia of Type Strains, Phase IV (KMG-IV): sequencing the most valuable type-strain genomes for metagenomic binning, comparative biology and taxonomic classification.</title>
        <authorList>
            <person name="Goeker M."/>
        </authorList>
    </citation>
    <scope>NUCLEOTIDE SEQUENCE [LARGE SCALE GENOMIC DNA]</scope>
    <source>
        <strain evidence="9 10">DSM 23960</strain>
    </source>
</reference>
<dbReference type="PRINTS" id="PR00344">
    <property type="entry name" value="BCTRLSENSOR"/>
</dbReference>
<dbReference type="EC" id="2.7.13.3" evidence="2"/>
<evidence type="ECO:0000256" key="4">
    <source>
        <dbReference type="PROSITE-ProRule" id="PRU00169"/>
    </source>
</evidence>
<name>A0A7W6JFQ7_9CAUL</name>
<feature type="coiled-coil region" evidence="5">
    <location>
        <begin position="183"/>
        <end position="220"/>
    </location>
</feature>
<accession>A0A7W6JFQ7</accession>
<dbReference type="PANTHER" id="PTHR43065">
    <property type="entry name" value="SENSOR HISTIDINE KINASE"/>
    <property type="match status" value="1"/>
</dbReference>
<proteinExistence type="predicted"/>
<dbReference type="PROSITE" id="PS50110">
    <property type="entry name" value="RESPONSE_REGULATORY"/>
    <property type="match status" value="1"/>
</dbReference>
<dbReference type="RefSeq" id="WP_183205606.1">
    <property type="nucleotide sequence ID" value="NZ_BAAAER010000003.1"/>
</dbReference>
<dbReference type="Gene3D" id="3.40.50.2300">
    <property type="match status" value="1"/>
</dbReference>
<dbReference type="AlphaFoldDB" id="A0A7W6JFQ7"/>
<feature type="transmembrane region" description="Helical" evidence="6">
    <location>
        <begin position="152"/>
        <end position="174"/>
    </location>
</feature>
<feature type="domain" description="Response regulatory" evidence="8">
    <location>
        <begin position="460"/>
        <end position="573"/>
    </location>
</feature>
<dbReference type="GO" id="GO:0000155">
    <property type="term" value="F:phosphorelay sensor kinase activity"/>
    <property type="evidence" value="ECO:0007669"/>
    <property type="project" value="InterPro"/>
</dbReference>
<evidence type="ECO:0000313" key="10">
    <source>
        <dbReference type="Proteomes" id="UP000529946"/>
    </source>
</evidence>
<keyword evidence="6" id="KW-0472">Membrane</keyword>
<feature type="modified residue" description="4-aspartylphosphate" evidence="4">
    <location>
        <position position="510"/>
    </location>
</feature>
<evidence type="ECO:0000256" key="5">
    <source>
        <dbReference type="SAM" id="Coils"/>
    </source>
</evidence>
<dbReference type="SMART" id="SM00448">
    <property type="entry name" value="REC"/>
    <property type="match status" value="1"/>
</dbReference>
<dbReference type="SMART" id="SM00388">
    <property type="entry name" value="HisKA"/>
    <property type="match status" value="1"/>
</dbReference>
<dbReference type="Proteomes" id="UP000529946">
    <property type="component" value="Unassembled WGS sequence"/>
</dbReference>
<dbReference type="InterPro" id="IPR036097">
    <property type="entry name" value="HisK_dim/P_sf"/>
</dbReference>
<dbReference type="EMBL" id="JACIDM010000003">
    <property type="protein sequence ID" value="MBB4084292.1"/>
    <property type="molecule type" value="Genomic_DNA"/>
</dbReference>
<dbReference type="Pfam" id="PF00512">
    <property type="entry name" value="HisKA"/>
    <property type="match status" value="1"/>
</dbReference>
<evidence type="ECO:0000256" key="6">
    <source>
        <dbReference type="SAM" id="Phobius"/>
    </source>
</evidence>
<evidence type="ECO:0000259" key="7">
    <source>
        <dbReference type="PROSITE" id="PS50109"/>
    </source>
</evidence>
<dbReference type="SUPFAM" id="SSF47384">
    <property type="entry name" value="Homodimeric domain of signal transducing histidine kinase"/>
    <property type="match status" value="1"/>
</dbReference>
<feature type="transmembrane region" description="Helical" evidence="6">
    <location>
        <begin position="12"/>
        <end position="32"/>
    </location>
</feature>
<dbReference type="PROSITE" id="PS50109">
    <property type="entry name" value="HIS_KIN"/>
    <property type="match status" value="1"/>
</dbReference>
<dbReference type="InterPro" id="IPR033417">
    <property type="entry name" value="CHASE8"/>
</dbReference>
<protein>
    <recommendedName>
        <fullName evidence="2">histidine kinase</fullName>
        <ecNumber evidence="2">2.7.13.3</ecNumber>
    </recommendedName>
</protein>
<dbReference type="PANTHER" id="PTHR43065:SF49">
    <property type="entry name" value="HISTIDINE KINASE"/>
    <property type="match status" value="1"/>
</dbReference>
<dbReference type="SUPFAM" id="SSF55874">
    <property type="entry name" value="ATPase domain of HSP90 chaperone/DNA topoisomerase II/histidine kinase"/>
    <property type="match status" value="1"/>
</dbReference>
<keyword evidence="5" id="KW-0175">Coiled coil</keyword>
<comment type="catalytic activity">
    <reaction evidence="1">
        <text>ATP + protein L-histidine = ADP + protein N-phospho-L-histidine.</text>
        <dbReference type="EC" id="2.7.13.3"/>
    </reaction>
</comment>
<dbReference type="CDD" id="cd00082">
    <property type="entry name" value="HisKA"/>
    <property type="match status" value="1"/>
</dbReference>
<evidence type="ECO:0000259" key="8">
    <source>
        <dbReference type="PROSITE" id="PS50110"/>
    </source>
</evidence>
<keyword evidence="9" id="KW-0808">Transferase</keyword>
<evidence type="ECO:0000256" key="2">
    <source>
        <dbReference type="ARBA" id="ARBA00012438"/>
    </source>
</evidence>
<keyword evidence="6" id="KW-1133">Transmembrane helix</keyword>
<dbReference type="InterPro" id="IPR005467">
    <property type="entry name" value="His_kinase_dom"/>
</dbReference>
<evidence type="ECO:0000256" key="1">
    <source>
        <dbReference type="ARBA" id="ARBA00000085"/>
    </source>
</evidence>
<dbReference type="Pfam" id="PF17152">
    <property type="entry name" value="CHASE8"/>
    <property type="match status" value="1"/>
</dbReference>
<dbReference type="Pfam" id="PF00072">
    <property type="entry name" value="Response_reg"/>
    <property type="match status" value="1"/>
</dbReference>
<dbReference type="Gene3D" id="1.10.287.130">
    <property type="match status" value="1"/>
</dbReference>
<dbReference type="Pfam" id="PF02518">
    <property type="entry name" value="HATPase_c"/>
    <property type="match status" value="1"/>
</dbReference>
<dbReference type="InterPro" id="IPR001789">
    <property type="entry name" value="Sig_transdc_resp-reg_receiver"/>
</dbReference>
<evidence type="ECO:0000256" key="3">
    <source>
        <dbReference type="ARBA" id="ARBA00022553"/>
    </source>
</evidence>
<sequence>MGWLSTVRARGVPLVAMICLAILLVAGLLISISNERAMKEELAREAGAQADLLASAVSGALAFDDRQAAQDYVNAVQVNPSVLAAAIYDENNRLVAGYARPGEVIRPVVEPRGTTTLFQDGKLYVDRPVVEGGQRLGTARLRLMDTPASQRLSRYAGMMLVLALAALLIAVLTLTQSALRVANRALTARAAELASANDRLQEQMVERERAEEALRQSQKMEAIGRLTGGVAHDFNNLLMVVSSAIDLLQRSADPARRQALMDGMRQAVDRGSGLTRQLLAFSRQTPLRTAVIDVGDQVEGMRILLERSLREDIAVDIEVRRPLRPIEVDVGELELAILNLAVNARDAMPEGGRLVITVEMQGEGPTEAVRISVADTGSGIPEALLPRVFEPFFTTKEVGKGTGLGLSQVYGFARSSGGEVHVGSTHGEGATFILSLPVTDKTVSGAPVRATYSQPAGEGRVLLVEDDESVAEGVGHMLSELGYTHVRASTGEEALRVFHADPAFDLVLSDMVMPGTMNGLALATELRAIAPDLPVILSTGFSDAAATASRAGFTLLSKPYGLSDLAATLAAALPGDDHRNVTEPPGSPGGPQA</sequence>
<dbReference type="InterPro" id="IPR003594">
    <property type="entry name" value="HATPase_dom"/>
</dbReference>
<keyword evidence="6" id="KW-0812">Transmembrane</keyword>
<gene>
    <name evidence="9" type="ORF">GGR12_003180</name>
</gene>
<dbReference type="Gene3D" id="3.30.565.10">
    <property type="entry name" value="Histidine kinase-like ATPase, C-terminal domain"/>
    <property type="match status" value="1"/>
</dbReference>
<dbReference type="InterPro" id="IPR011006">
    <property type="entry name" value="CheY-like_superfamily"/>
</dbReference>
<keyword evidence="9" id="KW-0418">Kinase</keyword>
<dbReference type="InterPro" id="IPR003661">
    <property type="entry name" value="HisK_dim/P_dom"/>
</dbReference>
<dbReference type="SUPFAM" id="SSF52172">
    <property type="entry name" value="CheY-like"/>
    <property type="match status" value="1"/>
</dbReference>
<dbReference type="InterPro" id="IPR004358">
    <property type="entry name" value="Sig_transdc_His_kin-like_C"/>
</dbReference>
<dbReference type="InterPro" id="IPR036890">
    <property type="entry name" value="HATPase_C_sf"/>
</dbReference>
<keyword evidence="10" id="KW-1185">Reference proteome</keyword>
<evidence type="ECO:0000313" key="9">
    <source>
        <dbReference type="EMBL" id="MBB4084292.1"/>
    </source>
</evidence>
<organism evidence="9 10">
    <name type="scientific">Brevundimonas lenta</name>
    <dbReference type="NCBI Taxonomy" id="424796"/>
    <lineage>
        <taxon>Bacteria</taxon>
        <taxon>Pseudomonadati</taxon>
        <taxon>Pseudomonadota</taxon>
        <taxon>Alphaproteobacteria</taxon>
        <taxon>Caulobacterales</taxon>
        <taxon>Caulobacteraceae</taxon>
        <taxon>Brevundimonas</taxon>
    </lineage>
</organism>
<feature type="domain" description="Histidine kinase" evidence="7">
    <location>
        <begin position="229"/>
        <end position="440"/>
    </location>
</feature>
<keyword evidence="3 4" id="KW-0597">Phosphoprotein</keyword>
<comment type="caution">
    <text evidence="9">The sequence shown here is derived from an EMBL/GenBank/DDBJ whole genome shotgun (WGS) entry which is preliminary data.</text>
</comment>
<dbReference type="SMART" id="SM00387">
    <property type="entry name" value="HATPase_c"/>
    <property type="match status" value="1"/>
</dbReference>